<keyword evidence="2" id="KW-0342">GTP-binding</keyword>
<sequence>MHLTGNFLVLYCSSKFNFTLTMGNGKVKIHIRVFGQVDSAKSTTIGEKLEKRSCQGCTERGITIDNAMRELEKDKYHFTFIDAYAHPNFMKDGMTGDSWADCALLFVDYTLGVKQMICCFNKVIIAPS</sequence>
<protein>
    <recommendedName>
        <fullName evidence="3">Tr-type G domain-containing protein</fullName>
    </recommendedName>
</protein>
<evidence type="ECO:0000313" key="5">
    <source>
        <dbReference type="Proteomes" id="UP000813462"/>
    </source>
</evidence>
<dbReference type="Proteomes" id="UP000813462">
    <property type="component" value="Unassembled WGS sequence"/>
</dbReference>
<accession>A0A978V2Y7</accession>
<feature type="domain" description="Tr-type G" evidence="3">
    <location>
        <begin position="58"/>
        <end position="115"/>
    </location>
</feature>
<organism evidence="4 5">
    <name type="scientific">Ziziphus jujuba var. spinosa</name>
    <dbReference type="NCBI Taxonomy" id="714518"/>
    <lineage>
        <taxon>Eukaryota</taxon>
        <taxon>Viridiplantae</taxon>
        <taxon>Streptophyta</taxon>
        <taxon>Embryophyta</taxon>
        <taxon>Tracheophyta</taxon>
        <taxon>Spermatophyta</taxon>
        <taxon>Magnoliopsida</taxon>
        <taxon>eudicotyledons</taxon>
        <taxon>Gunneridae</taxon>
        <taxon>Pentapetalae</taxon>
        <taxon>rosids</taxon>
        <taxon>fabids</taxon>
        <taxon>Rosales</taxon>
        <taxon>Rhamnaceae</taxon>
        <taxon>Paliureae</taxon>
        <taxon>Ziziphus</taxon>
    </lineage>
</organism>
<dbReference type="InterPro" id="IPR050100">
    <property type="entry name" value="TRAFAC_GTPase_members"/>
</dbReference>
<name>A0A978V2Y7_ZIZJJ</name>
<dbReference type="GO" id="GO:0003924">
    <property type="term" value="F:GTPase activity"/>
    <property type="evidence" value="ECO:0007669"/>
    <property type="project" value="InterPro"/>
</dbReference>
<keyword evidence="1" id="KW-0547">Nucleotide-binding</keyword>
<dbReference type="Pfam" id="PF00009">
    <property type="entry name" value="GTP_EFTU"/>
    <property type="match status" value="1"/>
</dbReference>
<dbReference type="EMBL" id="JAEACU010000007">
    <property type="protein sequence ID" value="KAH7521720.1"/>
    <property type="molecule type" value="Genomic_DNA"/>
</dbReference>
<evidence type="ECO:0000259" key="3">
    <source>
        <dbReference type="Pfam" id="PF00009"/>
    </source>
</evidence>
<dbReference type="Gene3D" id="3.40.50.300">
    <property type="entry name" value="P-loop containing nucleotide triphosphate hydrolases"/>
    <property type="match status" value="1"/>
</dbReference>
<comment type="caution">
    <text evidence="4">The sequence shown here is derived from an EMBL/GenBank/DDBJ whole genome shotgun (WGS) entry which is preliminary data.</text>
</comment>
<gene>
    <name evidence="4" type="ORF">FEM48_Zijuj07G0062600</name>
</gene>
<dbReference type="SUPFAM" id="SSF52540">
    <property type="entry name" value="P-loop containing nucleoside triphosphate hydrolases"/>
    <property type="match status" value="1"/>
</dbReference>
<dbReference type="AlphaFoldDB" id="A0A978V2Y7"/>
<dbReference type="GO" id="GO:0005525">
    <property type="term" value="F:GTP binding"/>
    <property type="evidence" value="ECO:0007669"/>
    <property type="project" value="UniProtKB-KW"/>
</dbReference>
<evidence type="ECO:0000256" key="1">
    <source>
        <dbReference type="ARBA" id="ARBA00022741"/>
    </source>
</evidence>
<reference evidence="4" key="1">
    <citation type="journal article" date="2021" name="Front. Plant Sci.">
        <title>Chromosome-Scale Genome Assembly for Chinese Sour Jujube and Insights Into Its Genome Evolution and Domestication Signature.</title>
        <authorList>
            <person name="Shen L.-Y."/>
            <person name="Luo H."/>
            <person name="Wang X.-L."/>
            <person name="Wang X.-M."/>
            <person name="Qiu X.-J."/>
            <person name="Liu H."/>
            <person name="Zhou S.-S."/>
            <person name="Jia K.-H."/>
            <person name="Nie S."/>
            <person name="Bao Y.-T."/>
            <person name="Zhang R.-G."/>
            <person name="Yun Q.-Z."/>
            <person name="Chai Y.-H."/>
            <person name="Lu J.-Y."/>
            <person name="Li Y."/>
            <person name="Zhao S.-W."/>
            <person name="Mao J.-F."/>
            <person name="Jia S.-G."/>
            <person name="Mao Y.-M."/>
        </authorList>
    </citation>
    <scope>NUCLEOTIDE SEQUENCE</scope>
    <source>
        <strain evidence="4">AT0</strain>
        <tissue evidence="4">Leaf</tissue>
    </source>
</reference>
<proteinExistence type="predicted"/>
<evidence type="ECO:0000313" key="4">
    <source>
        <dbReference type="EMBL" id="KAH7521720.1"/>
    </source>
</evidence>
<dbReference type="InterPro" id="IPR000795">
    <property type="entry name" value="T_Tr_GTP-bd_dom"/>
</dbReference>
<dbReference type="InterPro" id="IPR027417">
    <property type="entry name" value="P-loop_NTPase"/>
</dbReference>
<dbReference type="PANTHER" id="PTHR23115">
    <property type="entry name" value="TRANSLATION FACTOR"/>
    <property type="match status" value="1"/>
</dbReference>
<evidence type="ECO:0000256" key="2">
    <source>
        <dbReference type="ARBA" id="ARBA00023134"/>
    </source>
</evidence>